<reference evidence="2 3" key="1">
    <citation type="journal article" date="2008" name="Genome Biol.">
        <title>Encapsulated in silica: genome, proteome and physiology of the thermophilic bacterium Anoxybacillus flavithermus WK1.</title>
        <authorList>
            <person name="Saw J.H."/>
            <person name="Mountain B.W."/>
            <person name="Feng L."/>
            <person name="Omelchenko M.V."/>
            <person name="Hou S."/>
            <person name="Saito J.A."/>
            <person name="Stott M.B."/>
            <person name="Li D."/>
            <person name="Zhao G."/>
            <person name="Wu J."/>
            <person name="Galperin M.Y."/>
            <person name="Koonin E.V."/>
            <person name="Makarova K.S."/>
            <person name="Wolf Y.I."/>
            <person name="Rigden D.J."/>
            <person name="Dunfield P.F."/>
            <person name="Wang L."/>
            <person name="Alam M."/>
        </authorList>
    </citation>
    <scope>NUCLEOTIDE SEQUENCE [LARGE SCALE GENOMIC DNA]</scope>
    <source>
        <strain evidence="3">DSM 21510 / WK1</strain>
    </source>
</reference>
<dbReference type="PROSITE" id="PS51704">
    <property type="entry name" value="GP_PDE"/>
    <property type="match status" value="1"/>
</dbReference>
<organism evidence="2 3">
    <name type="scientific">Anoxybacillus flavithermus (strain DSM 21510 / WK1)</name>
    <dbReference type="NCBI Taxonomy" id="491915"/>
    <lineage>
        <taxon>Bacteria</taxon>
        <taxon>Bacillati</taxon>
        <taxon>Bacillota</taxon>
        <taxon>Bacilli</taxon>
        <taxon>Bacillales</taxon>
        <taxon>Anoxybacillaceae</taxon>
        <taxon>Anoxybacillus</taxon>
    </lineage>
</organism>
<dbReference type="Proteomes" id="UP000000742">
    <property type="component" value="Chromosome"/>
</dbReference>
<proteinExistence type="predicted"/>
<gene>
    <name evidence="2" type="ordered locus">Aflv_1590</name>
</gene>
<dbReference type="Pfam" id="PF03009">
    <property type="entry name" value="GDPD"/>
    <property type="match status" value="1"/>
</dbReference>
<dbReference type="GO" id="GO:0008081">
    <property type="term" value="F:phosphoric diester hydrolase activity"/>
    <property type="evidence" value="ECO:0007669"/>
    <property type="project" value="InterPro"/>
</dbReference>
<dbReference type="STRING" id="491915.Aflv_1590"/>
<accession>B7GJU2</accession>
<feature type="domain" description="GP-PDE" evidence="1">
    <location>
        <begin position="16"/>
        <end position="253"/>
    </location>
</feature>
<dbReference type="Gene3D" id="3.20.20.190">
    <property type="entry name" value="Phosphatidylinositol (PI) phosphodiesterase"/>
    <property type="match status" value="1"/>
</dbReference>
<evidence type="ECO:0000313" key="3">
    <source>
        <dbReference type="Proteomes" id="UP000000742"/>
    </source>
</evidence>
<dbReference type="InterPro" id="IPR030395">
    <property type="entry name" value="GP_PDE_dom"/>
</dbReference>
<dbReference type="PANTHER" id="PTHR46211">
    <property type="entry name" value="GLYCEROPHOSPHORYL DIESTER PHOSPHODIESTERASE"/>
    <property type="match status" value="1"/>
</dbReference>
<dbReference type="eggNOG" id="COG0584">
    <property type="taxonomic scope" value="Bacteria"/>
</dbReference>
<dbReference type="EMBL" id="CP000922">
    <property type="protein sequence ID" value="ACJ33955.1"/>
    <property type="molecule type" value="Genomic_DNA"/>
</dbReference>
<dbReference type="AlphaFoldDB" id="B7GJU2"/>
<evidence type="ECO:0000313" key="2">
    <source>
        <dbReference type="EMBL" id="ACJ33955.1"/>
    </source>
</evidence>
<name>B7GJU2_ANOFW</name>
<dbReference type="InterPro" id="IPR017946">
    <property type="entry name" value="PLC-like_Pdiesterase_TIM-brl"/>
</dbReference>
<protein>
    <submittedName>
        <fullName evidence="2">Glycerophosphoryl diester phosphodiesterase</fullName>
    </submittedName>
</protein>
<evidence type="ECO:0000259" key="1">
    <source>
        <dbReference type="PROSITE" id="PS51704"/>
    </source>
</evidence>
<dbReference type="SUPFAM" id="SSF51695">
    <property type="entry name" value="PLC-like phosphodiesterases"/>
    <property type="match status" value="1"/>
</dbReference>
<dbReference type="GO" id="GO:0006629">
    <property type="term" value="P:lipid metabolic process"/>
    <property type="evidence" value="ECO:0007669"/>
    <property type="project" value="InterPro"/>
</dbReference>
<dbReference type="PANTHER" id="PTHR46211:SF1">
    <property type="entry name" value="GLYCEROPHOSPHODIESTER PHOSPHODIESTERASE, CYTOPLASMIC"/>
    <property type="match status" value="1"/>
</dbReference>
<dbReference type="HOGENOM" id="CLU_030006_3_5_9"/>
<sequence length="253" mass="29261">MSTRASFHYERSRTIMYIYAHRGFSGEYPENTMIAFQRAYELGVDGIELDIQMTKDGELVVIHDECIERTTDGIGHVKDFSFRQLRQLDAGGWFHPRFAGERIPALAEVLDWLSDQKRSIILNIELKNGIIHYDGMEEKLLTLLHSYRSWRHHIVCSSFSIGSLYRIHQIDPHVNKAMLVEGSQCDVLDFAYAINVKEIHGDWNFLVSQKGEEASKKVGICVYTVNDKFLLHELINRDVKAVMTDFPNHMIKE</sequence>
<dbReference type="KEGG" id="afl:Aflv_1590"/>